<proteinExistence type="predicted"/>
<dbReference type="AlphaFoldDB" id="A0A813R504"/>
<name>A0A813R504_9BILA</name>
<keyword evidence="2" id="KW-1185">Reference proteome</keyword>
<reference evidence="1" key="1">
    <citation type="submission" date="2021-02" db="EMBL/GenBank/DDBJ databases">
        <authorList>
            <person name="Nowell W R."/>
        </authorList>
    </citation>
    <scope>NUCLEOTIDE SEQUENCE</scope>
    <source>
        <strain evidence="1">Ploen Becks lab</strain>
    </source>
</reference>
<gene>
    <name evidence="1" type="ORF">OXX778_LOCUS5317</name>
</gene>
<evidence type="ECO:0000313" key="1">
    <source>
        <dbReference type="EMBL" id="CAF0778277.1"/>
    </source>
</evidence>
<organism evidence="1 2">
    <name type="scientific">Brachionus calyciflorus</name>
    <dbReference type="NCBI Taxonomy" id="104777"/>
    <lineage>
        <taxon>Eukaryota</taxon>
        <taxon>Metazoa</taxon>
        <taxon>Spiralia</taxon>
        <taxon>Gnathifera</taxon>
        <taxon>Rotifera</taxon>
        <taxon>Eurotatoria</taxon>
        <taxon>Monogononta</taxon>
        <taxon>Pseudotrocha</taxon>
        <taxon>Ploima</taxon>
        <taxon>Brachionidae</taxon>
        <taxon>Brachionus</taxon>
    </lineage>
</organism>
<dbReference type="EMBL" id="CAJNOC010000572">
    <property type="protein sequence ID" value="CAF0778277.1"/>
    <property type="molecule type" value="Genomic_DNA"/>
</dbReference>
<sequence>MLGINTRCRTTELFNALKIDLTRDRLESTKVELFFKINSEPFYKRINKAHRESYENPSDFINEIYKVTDILSKKVDVNVLEACRTLNTKKKIKNNEDENEIVRKLRNSFKIKNDVEMVKSVTRLCMF</sequence>
<protein>
    <submittedName>
        <fullName evidence="1">Uncharacterized protein</fullName>
    </submittedName>
</protein>
<comment type="caution">
    <text evidence="1">The sequence shown here is derived from an EMBL/GenBank/DDBJ whole genome shotgun (WGS) entry which is preliminary data.</text>
</comment>
<evidence type="ECO:0000313" key="2">
    <source>
        <dbReference type="Proteomes" id="UP000663879"/>
    </source>
</evidence>
<accession>A0A813R504</accession>
<dbReference type="Proteomes" id="UP000663879">
    <property type="component" value="Unassembled WGS sequence"/>
</dbReference>